<evidence type="ECO:0000256" key="1">
    <source>
        <dbReference type="ARBA" id="ARBA00004496"/>
    </source>
</evidence>
<comment type="similarity">
    <text evidence="2">Belongs to the helicase family. SKI2 subfamily.</text>
</comment>
<dbReference type="Pfam" id="PF00270">
    <property type="entry name" value="DEAD"/>
    <property type="match status" value="1"/>
</dbReference>
<dbReference type="Pfam" id="PF21408">
    <property type="entry name" value="MTR4-like_stalk"/>
    <property type="match status" value="1"/>
</dbReference>
<sequence>MAEARGLLDAVQQVHTAANNLAGDDTLDAWIARAENEGLANEEKEAGTSVRLQSRRCEVQSDEELKEELEREFLNPSPRFSTPWLNKLQQRWEVPVDYTNLFELAPPQTRTIIRFTREGLEGKVTGYREVTVPASSATAKNSTSLLRRPAGRADFVRGAAGFFPFAPGGLEGVEAIAELESDARNDERQISAGGKGSTLDRIINFGVEGRLLEVPPGFSRGSKFEKTKSKDDEGDARDVEDTLEQEEKDTGERMQERVSSNEDRGLQVAEELQEGLSSDEEEEDIDSLLPVEYPSLEPRGQLLAPTSKKGGKEWAHVVDINKEITNFYDLVPDMAREWPFELDTFQKEAVYHLENGDSVFVAAHTSAGKTVVAEYAIALASKHMTKAIYTSPIKALSNQKFRDFRTTFEDVGILTGDVQINPEASCLIMTTEILRSMLYRGADLIRDVEFVIFDEVHYVNDLERGVVWEEVIIMLPEHVTLILLSATVPNTYEFASWVGRTKKKDIYVISTPKRPVPLEHYLWADKSMHKIVDSNKNFIEKGWKKADDILSGRDKLRAQKAAEAQSNTTRGGRGDRGRGGQPQRGNQRGGAQRGGTQRGGAQQRGGTQQRGRGQPTPRGNIARTGRGGGRTTVAQDRNIWVHLVQHLRKENLLPACIFVFSKRRCEENADSLSNQDFCTALEKSTIHMIIEKSLARLKAEDRGLPQIRRVRELLSRGIGVHHGGLLPIIKEIVEILFAKTLVKVLFATETFAMGLNLPTRTVVFSGFRKHDGRSFRDLLPGEYTQMAGRAGRRGLDTVGSVIIVASGKDEAPPAGTLRHMILGDPTKLRSQFRLTYNMILNLLRVEALKIEEMIKRSFSENTTQALLPEHQKQVQLSEASLEKIKREPCAICDIDMETCHEAAVEYSRLTAKLHISLLTSPAGRRLFSAKTVVVFKKNGVRTVGMLARDGMAPGPNLGLQVFEFGPINASRHPSDILPYLPAFRYLFSPLSTNPNEMVLKTYKIPLEDLECVTTTVVKIGGPTWYLNIKRESLEVAQKDLVPLCTSWEASAWDELAWDRVKELQIVEILSQRQAQVAIVESSECLRCPEFLKHFEMQHDEWQIKENISQLKQLMSDQNLQLLPDYEQRILVLKDLGFVDEASRVQLKGKVACEIHSADELVLTELILENVFAEYEPEEIVALLSAFVFQEKTESAPTLTPRLERGKEAIIKISEKVNDFQIQHQVILSSEGSNDFASKPRFSLVEVVYEWARGMSFNRITDLTDVMEGTIVRVITRLDETCREVKSAAKLVGDPTLYSKMQQAQELIKRDVIFAASLYM</sequence>
<feature type="domain" description="Helicase ATP-binding" evidence="10">
    <location>
        <begin position="350"/>
        <end position="506"/>
    </location>
</feature>
<evidence type="ECO:0000256" key="7">
    <source>
        <dbReference type="ARBA" id="ARBA00022840"/>
    </source>
</evidence>
<dbReference type="GO" id="GO:0016787">
    <property type="term" value="F:hydrolase activity"/>
    <property type="evidence" value="ECO:0007669"/>
    <property type="project" value="UniProtKB-KW"/>
</dbReference>
<feature type="domain" description="Helicase C-terminal" evidence="11">
    <location>
        <begin position="642"/>
        <end position="843"/>
    </location>
</feature>
<dbReference type="InterPro" id="IPR012961">
    <property type="entry name" value="Ski2/MTR4_C"/>
</dbReference>
<dbReference type="PROSITE" id="PS51194">
    <property type="entry name" value="HELICASE_CTER"/>
    <property type="match status" value="1"/>
</dbReference>
<dbReference type="SMART" id="SM00490">
    <property type="entry name" value="HELICc"/>
    <property type="match status" value="1"/>
</dbReference>
<evidence type="ECO:0000259" key="11">
    <source>
        <dbReference type="PROSITE" id="PS51194"/>
    </source>
</evidence>
<dbReference type="EMBL" id="LGTZ01001431">
    <property type="protein sequence ID" value="OJD21397.1"/>
    <property type="molecule type" value="Genomic_DNA"/>
</dbReference>
<organism evidence="12 13">
    <name type="scientific">Blastomyces percursus</name>
    <dbReference type="NCBI Taxonomy" id="1658174"/>
    <lineage>
        <taxon>Eukaryota</taxon>
        <taxon>Fungi</taxon>
        <taxon>Dikarya</taxon>
        <taxon>Ascomycota</taxon>
        <taxon>Pezizomycotina</taxon>
        <taxon>Eurotiomycetes</taxon>
        <taxon>Eurotiomycetidae</taxon>
        <taxon>Onygenales</taxon>
        <taxon>Ajellomycetaceae</taxon>
        <taxon>Blastomyces</taxon>
    </lineage>
</organism>
<dbReference type="InterPro" id="IPR050699">
    <property type="entry name" value="RNA-DNA_Helicase"/>
</dbReference>
<dbReference type="InterPro" id="IPR025696">
    <property type="entry name" value="Beta-barrel_MTR4"/>
</dbReference>
<dbReference type="SMART" id="SM00487">
    <property type="entry name" value="DEXDc"/>
    <property type="match status" value="1"/>
</dbReference>
<dbReference type="VEuPathDB" id="FungiDB:ACJ73_07261"/>
<proteinExistence type="inferred from homology"/>
<evidence type="ECO:0000256" key="4">
    <source>
        <dbReference type="ARBA" id="ARBA00022741"/>
    </source>
</evidence>
<dbReference type="Pfam" id="PF00271">
    <property type="entry name" value="Helicase_C"/>
    <property type="match status" value="1"/>
</dbReference>
<dbReference type="Pfam" id="PF08148">
    <property type="entry name" value="DSHCT"/>
    <property type="match status" value="1"/>
</dbReference>
<keyword evidence="5" id="KW-0378">Hydrolase</keyword>
<feature type="compositionally biased region" description="Basic and acidic residues" evidence="9">
    <location>
        <begin position="222"/>
        <end position="240"/>
    </location>
</feature>
<evidence type="ECO:0000256" key="6">
    <source>
        <dbReference type="ARBA" id="ARBA00022806"/>
    </source>
</evidence>
<dbReference type="Gene3D" id="1.20.1500.20">
    <property type="match status" value="1"/>
</dbReference>
<keyword evidence="8" id="KW-0694">RNA-binding</keyword>
<evidence type="ECO:0000256" key="5">
    <source>
        <dbReference type="ARBA" id="ARBA00022801"/>
    </source>
</evidence>
<feature type="compositionally biased region" description="Gly residues" evidence="9">
    <location>
        <begin position="579"/>
        <end position="598"/>
    </location>
</feature>
<evidence type="ECO:0000256" key="3">
    <source>
        <dbReference type="ARBA" id="ARBA00022490"/>
    </source>
</evidence>
<dbReference type="InterPro" id="IPR048392">
    <property type="entry name" value="MTR4-like_stalk"/>
</dbReference>
<accession>A0A1J9R1C6</accession>
<dbReference type="InterPro" id="IPR011545">
    <property type="entry name" value="DEAD/DEAH_box_helicase_dom"/>
</dbReference>
<dbReference type="PANTHER" id="PTHR12131">
    <property type="entry name" value="ATP-DEPENDENT RNA AND DNA HELICASE"/>
    <property type="match status" value="1"/>
</dbReference>
<feature type="compositionally biased region" description="Basic and acidic residues" evidence="9">
    <location>
        <begin position="248"/>
        <end position="265"/>
    </location>
</feature>
<gene>
    <name evidence="12" type="ORF">ACJ73_07261</name>
</gene>
<comment type="subcellular location">
    <subcellularLocation>
        <location evidence="1">Cytoplasm</location>
    </subcellularLocation>
</comment>
<dbReference type="Gene3D" id="3.40.50.300">
    <property type="entry name" value="P-loop containing nucleotide triphosphate hydrolases"/>
    <property type="match status" value="2"/>
</dbReference>
<evidence type="ECO:0000313" key="13">
    <source>
        <dbReference type="Proteomes" id="UP000242791"/>
    </source>
</evidence>
<evidence type="ECO:0000256" key="9">
    <source>
        <dbReference type="SAM" id="MobiDB-lite"/>
    </source>
</evidence>
<dbReference type="Pfam" id="PF13234">
    <property type="entry name" value="MTR4_beta-barrel"/>
    <property type="match status" value="1"/>
</dbReference>
<dbReference type="Pfam" id="PF17911">
    <property type="entry name" value="Ski2_N"/>
    <property type="match status" value="1"/>
</dbReference>
<dbReference type="SUPFAM" id="SSF52540">
    <property type="entry name" value="P-loop containing nucleoside triphosphate hydrolases"/>
    <property type="match status" value="1"/>
</dbReference>
<keyword evidence="13" id="KW-1185">Reference proteome</keyword>
<reference evidence="12 13" key="1">
    <citation type="submission" date="2015-08" db="EMBL/GenBank/DDBJ databases">
        <title>Emmonsia species relationships and genome sequence.</title>
        <authorList>
            <person name="Cuomo C.A."/>
            <person name="Schwartz I.S."/>
            <person name="Kenyon C."/>
            <person name="De Hoog G.S."/>
            <person name="Govender N.P."/>
            <person name="Botha A."/>
            <person name="Moreno L."/>
            <person name="De Vries M."/>
            <person name="Munoz J.F."/>
            <person name="Stielow J.B."/>
        </authorList>
    </citation>
    <scope>NUCLEOTIDE SEQUENCE [LARGE SCALE GENOMIC DNA]</scope>
    <source>
        <strain evidence="12 13">EI222</strain>
    </source>
</reference>
<feature type="region of interest" description="Disordered" evidence="9">
    <location>
        <begin position="216"/>
        <end position="266"/>
    </location>
</feature>
<dbReference type="GO" id="GO:0003723">
    <property type="term" value="F:RNA binding"/>
    <property type="evidence" value="ECO:0007669"/>
    <property type="project" value="UniProtKB-KW"/>
</dbReference>
<dbReference type="GO" id="GO:0005524">
    <property type="term" value="F:ATP binding"/>
    <property type="evidence" value="ECO:0007669"/>
    <property type="project" value="UniProtKB-KW"/>
</dbReference>
<dbReference type="PANTHER" id="PTHR12131:SF1">
    <property type="entry name" value="ATP-DEPENDENT RNA HELICASE SUPV3L1, MITOCHONDRIAL-RELATED"/>
    <property type="match status" value="1"/>
</dbReference>
<keyword evidence="3" id="KW-0963">Cytoplasm</keyword>
<dbReference type="FunFam" id="3.40.50.300:FF:000987">
    <property type="entry name" value="DEAD/DEAH box RNA helicase"/>
    <property type="match status" value="1"/>
</dbReference>
<dbReference type="GO" id="GO:0003724">
    <property type="term" value="F:RNA helicase activity"/>
    <property type="evidence" value="ECO:0007669"/>
    <property type="project" value="InterPro"/>
</dbReference>
<dbReference type="PIRSF" id="PIRSF005198">
    <property type="entry name" value="Antiviral_helicase_SKI2"/>
    <property type="match status" value="1"/>
</dbReference>
<dbReference type="CDD" id="cd18795">
    <property type="entry name" value="SF2_C_Ski2"/>
    <property type="match status" value="1"/>
</dbReference>
<name>A0A1J9R1C6_9EURO</name>
<comment type="caution">
    <text evidence="12">The sequence shown here is derived from an EMBL/GenBank/DDBJ whole genome shotgun (WGS) entry which is preliminary data.</text>
</comment>
<dbReference type="SMART" id="SM01142">
    <property type="entry name" value="DSHCT"/>
    <property type="match status" value="1"/>
</dbReference>
<evidence type="ECO:0000256" key="2">
    <source>
        <dbReference type="ARBA" id="ARBA00010140"/>
    </source>
</evidence>
<dbReference type="FunFam" id="1.10.3380.30:FF:000001">
    <property type="entry name" value="Ski2 ATP-dependent RNA helicase"/>
    <property type="match status" value="1"/>
</dbReference>
<dbReference type="Gene3D" id="1.10.3380.30">
    <property type="match status" value="1"/>
</dbReference>
<protein>
    <recommendedName>
        <fullName evidence="14">Antiviral helicase SKI2</fullName>
    </recommendedName>
</protein>
<dbReference type="InterPro" id="IPR040801">
    <property type="entry name" value="Ski2_N"/>
</dbReference>
<dbReference type="InterPro" id="IPR016438">
    <property type="entry name" value="SKI2-like"/>
</dbReference>
<dbReference type="STRING" id="1658174.A0A1J9R1C6"/>
<dbReference type="FunFam" id="3.40.50.300:FF:000354">
    <property type="entry name" value="ATP-dependent RNA helicase SKI2"/>
    <property type="match status" value="1"/>
</dbReference>
<dbReference type="GO" id="GO:0055087">
    <property type="term" value="C:Ski complex"/>
    <property type="evidence" value="ECO:0007669"/>
    <property type="project" value="TreeGrafter"/>
</dbReference>
<dbReference type="InterPro" id="IPR014001">
    <property type="entry name" value="Helicase_ATP-bd"/>
</dbReference>
<dbReference type="PROSITE" id="PS51192">
    <property type="entry name" value="HELICASE_ATP_BIND_1"/>
    <property type="match status" value="1"/>
</dbReference>
<feature type="region of interest" description="Disordered" evidence="9">
    <location>
        <begin position="557"/>
        <end position="631"/>
    </location>
</feature>
<keyword evidence="4" id="KW-0547">Nucleotide-binding</keyword>
<dbReference type="InterPro" id="IPR001650">
    <property type="entry name" value="Helicase_C-like"/>
</dbReference>
<evidence type="ECO:0008006" key="14">
    <source>
        <dbReference type="Google" id="ProtNLM"/>
    </source>
</evidence>
<dbReference type="InterPro" id="IPR027417">
    <property type="entry name" value="P-loop_NTPase"/>
</dbReference>
<keyword evidence="6" id="KW-0347">Helicase</keyword>
<evidence type="ECO:0000256" key="8">
    <source>
        <dbReference type="ARBA" id="ARBA00022884"/>
    </source>
</evidence>
<feature type="compositionally biased region" description="Low complexity" evidence="9">
    <location>
        <begin position="599"/>
        <end position="619"/>
    </location>
</feature>
<dbReference type="Proteomes" id="UP000242791">
    <property type="component" value="Unassembled WGS sequence"/>
</dbReference>
<evidence type="ECO:0000313" key="12">
    <source>
        <dbReference type="EMBL" id="OJD21397.1"/>
    </source>
</evidence>
<evidence type="ECO:0000259" key="10">
    <source>
        <dbReference type="PROSITE" id="PS51192"/>
    </source>
</evidence>
<dbReference type="OrthoDB" id="64767at2759"/>
<keyword evidence="7" id="KW-0067">ATP-binding</keyword>
<dbReference type="GO" id="GO:0070478">
    <property type="term" value="P:nuclear-transcribed mRNA catabolic process, 3'-5' exonucleolytic nonsense-mediated decay"/>
    <property type="evidence" value="ECO:0007669"/>
    <property type="project" value="TreeGrafter"/>
</dbReference>